<dbReference type="AlphaFoldDB" id="A0A8K0JKY9"/>
<keyword evidence="3" id="KW-1185">Reference proteome</keyword>
<protein>
    <submittedName>
        <fullName evidence="2">Uncharacterized protein</fullName>
    </submittedName>
</protein>
<feature type="compositionally biased region" description="Acidic residues" evidence="1">
    <location>
        <begin position="113"/>
        <end position="123"/>
    </location>
</feature>
<organism evidence="2 3">
    <name type="scientific">Filobasidium floriforme</name>
    <dbReference type="NCBI Taxonomy" id="5210"/>
    <lineage>
        <taxon>Eukaryota</taxon>
        <taxon>Fungi</taxon>
        <taxon>Dikarya</taxon>
        <taxon>Basidiomycota</taxon>
        <taxon>Agaricomycotina</taxon>
        <taxon>Tremellomycetes</taxon>
        <taxon>Filobasidiales</taxon>
        <taxon>Filobasidiaceae</taxon>
        <taxon>Filobasidium</taxon>
    </lineage>
</organism>
<gene>
    <name evidence="2" type="ORF">FFLO_03267</name>
</gene>
<sequence length="175" mass="19431">MLVEDDFPVCPGGWGAIETVVNKLERSRRRGVVRSGFVGTGGSGLIIHHTYLPLLIRILRDHSALDTPFPSHVHRFAPDQIVQSCLIGAPGSMCERRARYSNHNNLHPHVDSESDADDDEDGEETGMIITSRLVLDHIGGMATTTEGKRLNSDRWRCGWRHPFHGFDGVEVVVVD</sequence>
<dbReference type="Proteomes" id="UP000812966">
    <property type="component" value="Unassembled WGS sequence"/>
</dbReference>
<evidence type="ECO:0000313" key="2">
    <source>
        <dbReference type="EMBL" id="KAG7544306.1"/>
    </source>
</evidence>
<accession>A0A8K0JKY9</accession>
<feature type="region of interest" description="Disordered" evidence="1">
    <location>
        <begin position="104"/>
        <end position="123"/>
    </location>
</feature>
<dbReference type="OrthoDB" id="3339358at2759"/>
<evidence type="ECO:0000256" key="1">
    <source>
        <dbReference type="SAM" id="MobiDB-lite"/>
    </source>
</evidence>
<name>A0A8K0JKY9_9TREE</name>
<proteinExistence type="predicted"/>
<comment type="caution">
    <text evidence="2">The sequence shown here is derived from an EMBL/GenBank/DDBJ whole genome shotgun (WGS) entry which is preliminary data.</text>
</comment>
<evidence type="ECO:0000313" key="3">
    <source>
        <dbReference type="Proteomes" id="UP000812966"/>
    </source>
</evidence>
<dbReference type="EMBL" id="JABELV010000059">
    <property type="protein sequence ID" value="KAG7544306.1"/>
    <property type="molecule type" value="Genomic_DNA"/>
</dbReference>
<reference evidence="2" key="1">
    <citation type="submission" date="2020-04" db="EMBL/GenBank/DDBJ databases">
        <title>Analysis of mating type loci in Filobasidium floriforme.</title>
        <authorList>
            <person name="Nowrousian M."/>
        </authorList>
    </citation>
    <scope>NUCLEOTIDE SEQUENCE</scope>
    <source>
        <strain evidence="2">CBS 6242</strain>
    </source>
</reference>